<dbReference type="Pfam" id="PF05380">
    <property type="entry name" value="Peptidase_A17"/>
    <property type="match status" value="1"/>
</dbReference>
<dbReference type="KEGG" id="nai:NECAME_17199"/>
<reference evidence="2" key="1">
    <citation type="journal article" date="2014" name="Nat. Genet.">
        <title>Genome of the human hookworm Necator americanus.</title>
        <authorList>
            <person name="Tang Y.T."/>
            <person name="Gao X."/>
            <person name="Rosa B.A."/>
            <person name="Abubucker S."/>
            <person name="Hallsworth-Pepin K."/>
            <person name="Martin J."/>
            <person name="Tyagi R."/>
            <person name="Heizer E."/>
            <person name="Zhang X."/>
            <person name="Bhonagiri-Palsikar V."/>
            <person name="Minx P."/>
            <person name="Warren W.C."/>
            <person name="Wang Q."/>
            <person name="Zhan B."/>
            <person name="Hotez P.J."/>
            <person name="Sternberg P.W."/>
            <person name="Dougall A."/>
            <person name="Gaze S.T."/>
            <person name="Mulvenna J."/>
            <person name="Sotillo J."/>
            <person name="Ranganathan S."/>
            <person name="Rabelo E.M."/>
            <person name="Wilson R.K."/>
            <person name="Felgner P.L."/>
            <person name="Bethony J."/>
            <person name="Hawdon J.M."/>
            <person name="Gasser R.B."/>
            <person name="Loukas A."/>
            <person name="Mitreva M."/>
        </authorList>
    </citation>
    <scope>NUCLEOTIDE SEQUENCE [LARGE SCALE GENOMIC DNA]</scope>
</reference>
<dbReference type="OMA" id="ASETEYG"/>
<dbReference type="InterPro" id="IPR008042">
    <property type="entry name" value="Retrotrans_Pao"/>
</dbReference>
<sequence>MNLREFTSNNTKLREEIADQASDLHPKVLGLIWDITRDIIHISTKIPSMSSITKRTVTSAISAIYDPLGWRIPLLHKIKIFLQDLWKNQYDWDVRLRDTKVEEWKGITAQISGFEKDLPCFLQEKKGEVILVTFADASTNTMAACTYLHSNTSAQLLMAKSKLPSLQCHYTIPKLELNGLALAMRLTNSVFSQLKPVINIKGVYVFSDSEIVLSWLKIKPEKEVGQFVSNRLIEIRNITNQMTEQGCFVRFGYVSSQDNPADCATRGLNKDELVLHFWWTGPNFIYFSSRKWLNQGKFLRLMKTIKLIGMRMKTQ</sequence>
<proteinExistence type="predicted"/>
<dbReference type="EMBL" id="KI657989">
    <property type="protein sequence ID" value="ETN84212.1"/>
    <property type="molecule type" value="Genomic_DNA"/>
</dbReference>
<evidence type="ECO:0000313" key="1">
    <source>
        <dbReference type="EMBL" id="ETN84212.1"/>
    </source>
</evidence>
<organism evidence="1 2">
    <name type="scientific">Necator americanus</name>
    <name type="common">Human hookworm</name>
    <dbReference type="NCBI Taxonomy" id="51031"/>
    <lineage>
        <taxon>Eukaryota</taxon>
        <taxon>Metazoa</taxon>
        <taxon>Ecdysozoa</taxon>
        <taxon>Nematoda</taxon>
        <taxon>Chromadorea</taxon>
        <taxon>Rhabditida</taxon>
        <taxon>Rhabditina</taxon>
        <taxon>Rhabditomorpha</taxon>
        <taxon>Strongyloidea</taxon>
        <taxon>Ancylostomatidae</taxon>
        <taxon>Bunostominae</taxon>
        <taxon>Necator</taxon>
    </lineage>
</organism>
<dbReference type="Proteomes" id="UP000053676">
    <property type="component" value="Unassembled WGS sequence"/>
</dbReference>
<dbReference type="PANTHER" id="PTHR47331">
    <property type="entry name" value="PHD-TYPE DOMAIN-CONTAINING PROTEIN"/>
    <property type="match status" value="1"/>
</dbReference>
<dbReference type="AlphaFoldDB" id="W2TT21"/>
<keyword evidence="2" id="KW-1185">Reference proteome</keyword>
<accession>W2TT21</accession>
<gene>
    <name evidence="1" type="ORF">NECAME_17199</name>
</gene>
<name>W2TT21_NECAM</name>
<protein>
    <submittedName>
        <fullName evidence="1">Pao retrotransposon peptidase</fullName>
    </submittedName>
</protein>
<dbReference type="OrthoDB" id="5877161at2759"/>
<evidence type="ECO:0000313" key="2">
    <source>
        <dbReference type="Proteomes" id="UP000053676"/>
    </source>
</evidence>